<gene>
    <name evidence="1" type="ORF">GFSPODELE1_LOCUS2598</name>
</gene>
<name>A0ABP1CXA8_9APHY</name>
<accession>A0ABP1CXA8</accession>
<sequence>MKHYICLSTDSQIHGMNSINASLVSGRVEEDATAFICFNVTNGLLPFSYPVNDSREAKLLHEFVSFVFAKQDVPWILVPNEYAGRRPLFSRKLPNDRPWIFARLSNTLLTYVPCTMSRNELRAQILPLPMHWDSAMVNYVLP</sequence>
<dbReference type="EMBL" id="OZ037954">
    <property type="protein sequence ID" value="CAL1699299.1"/>
    <property type="molecule type" value="Genomic_DNA"/>
</dbReference>
<evidence type="ECO:0008006" key="3">
    <source>
        <dbReference type="Google" id="ProtNLM"/>
    </source>
</evidence>
<evidence type="ECO:0000313" key="1">
    <source>
        <dbReference type="EMBL" id="CAL1699299.1"/>
    </source>
</evidence>
<proteinExistence type="predicted"/>
<keyword evidence="2" id="KW-1185">Reference proteome</keyword>
<dbReference type="Proteomes" id="UP001497453">
    <property type="component" value="Chromosome 11"/>
</dbReference>
<organism evidence="1 2">
    <name type="scientific">Somion occarium</name>
    <dbReference type="NCBI Taxonomy" id="3059160"/>
    <lineage>
        <taxon>Eukaryota</taxon>
        <taxon>Fungi</taxon>
        <taxon>Dikarya</taxon>
        <taxon>Basidiomycota</taxon>
        <taxon>Agaricomycotina</taxon>
        <taxon>Agaricomycetes</taxon>
        <taxon>Polyporales</taxon>
        <taxon>Cerrenaceae</taxon>
        <taxon>Somion</taxon>
    </lineage>
</organism>
<evidence type="ECO:0000313" key="2">
    <source>
        <dbReference type="Proteomes" id="UP001497453"/>
    </source>
</evidence>
<reference evidence="2" key="1">
    <citation type="submission" date="2024-04" db="EMBL/GenBank/DDBJ databases">
        <authorList>
            <person name="Shaw F."/>
            <person name="Minotto A."/>
        </authorList>
    </citation>
    <scope>NUCLEOTIDE SEQUENCE [LARGE SCALE GENOMIC DNA]</scope>
</reference>
<protein>
    <recommendedName>
        <fullName evidence="3">LAGLIDADG homing endonuclease</fullName>
    </recommendedName>
</protein>